<feature type="transmembrane region" description="Helical" evidence="13">
    <location>
        <begin position="53"/>
        <end position="75"/>
    </location>
</feature>
<keyword evidence="7" id="KW-0479">Metal-binding</keyword>
<feature type="transmembrane region" description="Helical" evidence="13">
    <location>
        <begin position="12"/>
        <end position="32"/>
    </location>
</feature>
<dbReference type="PANTHER" id="PTHR30529:SF3">
    <property type="entry name" value="CYTOCHROME B561 HOMOLOG 1"/>
    <property type="match status" value="1"/>
</dbReference>
<evidence type="ECO:0000313" key="16">
    <source>
        <dbReference type="Proteomes" id="UP000662888"/>
    </source>
</evidence>
<accession>A0AA48WA85</accession>
<dbReference type="InterPro" id="IPR052168">
    <property type="entry name" value="Cytochrome_b561_oxidase"/>
</dbReference>
<comment type="similarity">
    <text evidence="12">Belongs to the cytochrome b561 family.</text>
</comment>
<dbReference type="Pfam" id="PF01292">
    <property type="entry name" value="Ni_hydr_CYTB"/>
    <property type="match status" value="1"/>
</dbReference>
<dbReference type="SUPFAM" id="SSF81342">
    <property type="entry name" value="Transmembrane di-heme cytochromes"/>
    <property type="match status" value="1"/>
</dbReference>
<evidence type="ECO:0000256" key="2">
    <source>
        <dbReference type="ARBA" id="ARBA00004651"/>
    </source>
</evidence>
<evidence type="ECO:0000256" key="10">
    <source>
        <dbReference type="ARBA" id="ARBA00023004"/>
    </source>
</evidence>
<evidence type="ECO:0000259" key="14">
    <source>
        <dbReference type="Pfam" id="PF01292"/>
    </source>
</evidence>
<gene>
    <name evidence="15" type="ORF">IV454_18555</name>
</gene>
<dbReference type="Proteomes" id="UP000662888">
    <property type="component" value="Chromosome"/>
</dbReference>
<evidence type="ECO:0000256" key="5">
    <source>
        <dbReference type="ARBA" id="ARBA00022617"/>
    </source>
</evidence>
<keyword evidence="11 13" id="KW-0472">Membrane</keyword>
<keyword evidence="4" id="KW-1003">Cell membrane</keyword>
<evidence type="ECO:0000256" key="9">
    <source>
        <dbReference type="ARBA" id="ARBA00022989"/>
    </source>
</evidence>
<dbReference type="EMBL" id="CP065053">
    <property type="protein sequence ID" value="QPI47590.1"/>
    <property type="molecule type" value="Genomic_DNA"/>
</dbReference>
<dbReference type="InterPro" id="IPR016174">
    <property type="entry name" value="Di-haem_cyt_TM"/>
</dbReference>
<evidence type="ECO:0000256" key="6">
    <source>
        <dbReference type="ARBA" id="ARBA00022692"/>
    </source>
</evidence>
<dbReference type="RefSeq" id="WP_206087271.1">
    <property type="nucleotide sequence ID" value="NZ_CP065053.1"/>
</dbReference>
<comment type="subcellular location">
    <subcellularLocation>
        <location evidence="2">Cell membrane</location>
        <topology evidence="2">Multi-pass membrane protein</topology>
    </subcellularLocation>
</comment>
<keyword evidence="5" id="KW-0349">Heme</keyword>
<comment type="cofactor">
    <cofactor evidence="1">
        <name>heme b</name>
        <dbReference type="ChEBI" id="CHEBI:60344"/>
    </cofactor>
</comment>
<feature type="transmembrane region" description="Helical" evidence="13">
    <location>
        <begin position="95"/>
        <end position="114"/>
    </location>
</feature>
<sequence>MKWRNSPTQYGWLPAGLHWFVLFLLAAVYASMELRDFYPKGSSMREAMKTWHYMLGISTLALTALRLAVYFMGPAPAISPAPAQWQATAAKSMKAALYVFMLGMPILGCLLLSAKGTPIPFFGLHLPALLNESKALARVLKEIHETGATVGYVLIGVHASAALYHHYLLRDDTLRRMLPK</sequence>
<evidence type="ECO:0000313" key="15">
    <source>
        <dbReference type="EMBL" id="QPI47590.1"/>
    </source>
</evidence>
<evidence type="ECO:0000256" key="12">
    <source>
        <dbReference type="ARBA" id="ARBA00037975"/>
    </source>
</evidence>
<evidence type="ECO:0000256" key="8">
    <source>
        <dbReference type="ARBA" id="ARBA00022982"/>
    </source>
</evidence>
<reference evidence="15 16" key="1">
    <citation type="submission" date="2020-11" db="EMBL/GenBank/DDBJ databases">
        <authorList>
            <person name="Sun Q."/>
        </authorList>
    </citation>
    <scope>NUCLEOTIDE SEQUENCE [LARGE SCALE GENOMIC DNA]</scope>
    <source>
        <strain evidence="15 16">P8398</strain>
    </source>
</reference>
<keyword evidence="16" id="KW-1185">Reference proteome</keyword>
<keyword evidence="3" id="KW-0813">Transport</keyword>
<evidence type="ECO:0000256" key="1">
    <source>
        <dbReference type="ARBA" id="ARBA00001970"/>
    </source>
</evidence>
<feature type="domain" description="Cytochrome b561 bacterial/Ni-hydrogenase" evidence="14">
    <location>
        <begin position="10"/>
        <end position="179"/>
    </location>
</feature>
<proteinExistence type="inferred from homology"/>
<keyword evidence="6 13" id="KW-0812">Transmembrane</keyword>
<organism evidence="15 16">
    <name type="scientific">Massilia antarctica</name>
    <dbReference type="NCBI Taxonomy" id="2765360"/>
    <lineage>
        <taxon>Bacteria</taxon>
        <taxon>Pseudomonadati</taxon>
        <taxon>Pseudomonadota</taxon>
        <taxon>Betaproteobacteria</taxon>
        <taxon>Burkholderiales</taxon>
        <taxon>Oxalobacteraceae</taxon>
        <taxon>Telluria group</taxon>
        <taxon>Massilia</taxon>
    </lineage>
</organism>
<dbReference type="PANTHER" id="PTHR30529">
    <property type="entry name" value="CYTOCHROME B561"/>
    <property type="match status" value="1"/>
</dbReference>
<evidence type="ECO:0000256" key="7">
    <source>
        <dbReference type="ARBA" id="ARBA00022723"/>
    </source>
</evidence>
<keyword evidence="9 13" id="KW-1133">Transmembrane helix</keyword>
<evidence type="ECO:0000256" key="4">
    <source>
        <dbReference type="ARBA" id="ARBA00022475"/>
    </source>
</evidence>
<keyword evidence="10" id="KW-0408">Iron</keyword>
<evidence type="ECO:0000256" key="13">
    <source>
        <dbReference type="SAM" id="Phobius"/>
    </source>
</evidence>
<evidence type="ECO:0000256" key="11">
    <source>
        <dbReference type="ARBA" id="ARBA00023136"/>
    </source>
</evidence>
<dbReference type="InterPro" id="IPR011577">
    <property type="entry name" value="Cyt_b561_bac/Ni-Hgenase"/>
</dbReference>
<name>A0AA48WA85_9BURK</name>
<evidence type="ECO:0000256" key="3">
    <source>
        <dbReference type="ARBA" id="ARBA00022448"/>
    </source>
</evidence>
<keyword evidence="8" id="KW-0249">Electron transport</keyword>
<protein>
    <submittedName>
        <fullName evidence="15">Cytochrome b</fullName>
    </submittedName>
</protein>